<evidence type="ECO:0000313" key="3">
    <source>
        <dbReference type="Proteomes" id="UP000626109"/>
    </source>
</evidence>
<evidence type="ECO:0000313" key="2">
    <source>
        <dbReference type="EMBL" id="CAE8705580.1"/>
    </source>
</evidence>
<evidence type="ECO:0000256" key="1">
    <source>
        <dbReference type="SAM" id="MobiDB-lite"/>
    </source>
</evidence>
<feature type="region of interest" description="Disordered" evidence="1">
    <location>
        <begin position="38"/>
        <end position="81"/>
    </location>
</feature>
<comment type="caution">
    <text evidence="2">The sequence shown here is derived from an EMBL/GenBank/DDBJ whole genome shotgun (WGS) entry which is preliminary data.</text>
</comment>
<feature type="compositionally biased region" description="Polar residues" evidence="1">
    <location>
        <begin position="121"/>
        <end position="130"/>
    </location>
</feature>
<accession>A0A813KL72</accession>
<protein>
    <submittedName>
        <fullName evidence="2">Uncharacterized protein</fullName>
    </submittedName>
</protein>
<reference evidence="2" key="1">
    <citation type="submission" date="2021-02" db="EMBL/GenBank/DDBJ databases">
        <authorList>
            <person name="Dougan E. K."/>
            <person name="Rhodes N."/>
            <person name="Thang M."/>
            <person name="Chan C."/>
        </authorList>
    </citation>
    <scope>NUCLEOTIDE SEQUENCE</scope>
</reference>
<dbReference type="Proteomes" id="UP000626109">
    <property type="component" value="Unassembled WGS sequence"/>
</dbReference>
<feature type="compositionally biased region" description="Basic and acidic residues" evidence="1">
    <location>
        <begin position="163"/>
        <end position="172"/>
    </location>
</feature>
<name>A0A813KL72_POLGL</name>
<dbReference type="AlphaFoldDB" id="A0A813KL72"/>
<feature type="region of interest" description="Disordered" evidence="1">
    <location>
        <begin position="114"/>
        <end position="197"/>
    </location>
</feature>
<proteinExistence type="predicted"/>
<feature type="non-terminal residue" evidence="2">
    <location>
        <position position="197"/>
    </location>
</feature>
<organism evidence="2 3">
    <name type="scientific">Polarella glacialis</name>
    <name type="common">Dinoflagellate</name>
    <dbReference type="NCBI Taxonomy" id="89957"/>
    <lineage>
        <taxon>Eukaryota</taxon>
        <taxon>Sar</taxon>
        <taxon>Alveolata</taxon>
        <taxon>Dinophyceae</taxon>
        <taxon>Suessiales</taxon>
        <taxon>Suessiaceae</taxon>
        <taxon>Polarella</taxon>
    </lineage>
</organism>
<gene>
    <name evidence="2" type="ORF">PGLA2088_LOCUS33773</name>
</gene>
<sequence length="197" mass="20830">MTQFCILGPLSGPSVGLGNLQVGRPSVSASLARGFRFSVPGGGLHGDAEDPSARKRGRGRGPRAVSGRPWTSPVQGPGRLGTCRPVGGLWLTGFSPPSPNMGVGQSVAPLSQGQGCRRCTRPQQDHQAQPRSARIDHRCRQFAPRAQGTTSAARWPPTAGFWSKDRPSELLETRMQSSSSWLHGAGGATERSRSLLG</sequence>
<dbReference type="EMBL" id="CAJNNW010031001">
    <property type="protein sequence ID" value="CAE8705580.1"/>
    <property type="molecule type" value="Genomic_DNA"/>
</dbReference>